<dbReference type="InterPro" id="IPR013096">
    <property type="entry name" value="Cupin_2"/>
</dbReference>
<dbReference type="Pfam" id="PF07883">
    <property type="entry name" value="Cupin_2"/>
    <property type="match status" value="1"/>
</dbReference>
<evidence type="ECO:0000313" key="2">
    <source>
        <dbReference type="EMBL" id="MCI0184490.1"/>
    </source>
</evidence>
<dbReference type="Proteomes" id="UP001139263">
    <property type="component" value="Unassembled WGS sequence"/>
</dbReference>
<dbReference type="InterPro" id="IPR014710">
    <property type="entry name" value="RmlC-like_jellyroll"/>
</dbReference>
<name>A0A9X1VBX4_9BACL</name>
<reference evidence="2" key="1">
    <citation type="submission" date="2022-03" db="EMBL/GenBank/DDBJ databases">
        <title>Draft Genome Sequence of Firmicute Strain S0AB, a Heterotrophic Iron/Sulfur-Oxidizing Extreme Acidophile.</title>
        <authorList>
            <person name="Vergara E."/>
            <person name="Pakostova E."/>
            <person name="Johnson D.B."/>
            <person name="Holmes D.S."/>
        </authorList>
    </citation>
    <scope>NUCLEOTIDE SEQUENCE</scope>
    <source>
        <strain evidence="2">S0AB</strain>
    </source>
</reference>
<dbReference type="AlphaFoldDB" id="A0A9X1VBX4"/>
<dbReference type="SUPFAM" id="SSF51182">
    <property type="entry name" value="RmlC-like cupins"/>
    <property type="match status" value="1"/>
</dbReference>
<organism evidence="2 3">
    <name type="scientific">Sulfoacidibacillus ferrooxidans</name>
    <dbReference type="NCBI Taxonomy" id="2005001"/>
    <lineage>
        <taxon>Bacteria</taxon>
        <taxon>Bacillati</taxon>
        <taxon>Bacillota</taxon>
        <taxon>Bacilli</taxon>
        <taxon>Bacillales</taxon>
        <taxon>Alicyclobacillaceae</taxon>
        <taxon>Sulfoacidibacillus</taxon>
    </lineage>
</organism>
<dbReference type="InterPro" id="IPR011051">
    <property type="entry name" value="RmlC_Cupin_sf"/>
</dbReference>
<feature type="domain" description="Cupin type-2" evidence="1">
    <location>
        <begin position="32"/>
        <end position="87"/>
    </location>
</feature>
<evidence type="ECO:0000313" key="3">
    <source>
        <dbReference type="Proteomes" id="UP001139263"/>
    </source>
</evidence>
<dbReference type="EMBL" id="JALBUF010000015">
    <property type="protein sequence ID" value="MCI0184490.1"/>
    <property type="molecule type" value="Genomic_DNA"/>
</dbReference>
<sequence>MRKFTLTFTQPKIQTMMQREGLTLRQLSLEEGQTLDRHHAAQVLTIVVLSGEIEFVAGNESVVLRTHDLATIDAYVEHAVRSIKQSVVLLVLTPDAH</sequence>
<dbReference type="RefSeq" id="WP_241716215.1">
    <property type="nucleotide sequence ID" value="NZ_JALBUF010000015.1"/>
</dbReference>
<gene>
    <name evidence="2" type="ORF">MM817_02787</name>
</gene>
<keyword evidence="3" id="KW-1185">Reference proteome</keyword>
<dbReference type="Gene3D" id="2.60.120.10">
    <property type="entry name" value="Jelly Rolls"/>
    <property type="match status" value="1"/>
</dbReference>
<comment type="caution">
    <text evidence="2">The sequence shown here is derived from an EMBL/GenBank/DDBJ whole genome shotgun (WGS) entry which is preliminary data.</text>
</comment>
<protein>
    <recommendedName>
        <fullName evidence="1">Cupin type-2 domain-containing protein</fullName>
    </recommendedName>
</protein>
<accession>A0A9X1VBX4</accession>
<proteinExistence type="predicted"/>
<evidence type="ECO:0000259" key="1">
    <source>
        <dbReference type="Pfam" id="PF07883"/>
    </source>
</evidence>